<reference evidence="1" key="1">
    <citation type="submission" date="2021-06" db="EMBL/GenBank/DDBJ databases">
        <authorList>
            <person name="Kallberg Y."/>
            <person name="Tangrot J."/>
            <person name="Rosling A."/>
        </authorList>
    </citation>
    <scope>NUCLEOTIDE SEQUENCE</scope>
    <source>
        <strain evidence="1">87-6 pot B 2015</strain>
    </source>
</reference>
<dbReference type="EMBL" id="CAJVPP010006759">
    <property type="protein sequence ID" value="CAG8681464.1"/>
    <property type="molecule type" value="Genomic_DNA"/>
</dbReference>
<accession>A0A9N9HKC1</accession>
<sequence length="114" mass="13579">MFCNHFTSYNYHQNYIRRPHNIFDTSSDNKKDTRINDTLNIKIELDNEEVVVPNEEINYVIPNEEIDYELSNEGIDYELSNEGINYESDYEMLIKIETNSEVPNNDFFAKEEII</sequence>
<gene>
    <name evidence="1" type="ORF">FMOSSE_LOCUS12912</name>
</gene>
<name>A0A9N9HKC1_FUNMO</name>
<dbReference type="Proteomes" id="UP000789375">
    <property type="component" value="Unassembled WGS sequence"/>
</dbReference>
<dbReference type="AlphaFoldDB" id="A0A9N9HKC1"/>
<comment type="caution">
    <text evidence="1">The sequence shown here is derived from an EMBL/GenBank/DDBJ whole genome shotgun (WGS) entry which is preliminary data.</text>
</comment>
<protein>
    <submittedName>
        <fullName evidence="1">6844_t:CDS:1</fullName>
    </submittedName>
</protein>
<organism evidence="1 2">
    <name type="scientific">Funneliformis mosseae</name>
    <name type="common">Endomycorrhizal fungus</name>
    <name type="synonym">Glomus mosseae</name>
    <dbReference type="NCBI Taxonomy" id="27381"/>
    <lineage>
        <taxon>Eukaryota</taxon>
        <taxon>Fungi</taxon>
        <taxon>Fungi incertae sedis</taxon>
        <taxon>Mucoromycota</taxon>
        <taxon>Glomeromycotina</taxon>
        <taxon>Glomeromycetes</taxon>
        <taxon>Glomerales</taxon>
        <taxon>Glomeraceae</taxon>
        <taxon>Funneliformis</taxon>
    </lineage>
</organism>
<evidence type="ECO:0000313" key="1">
    <source>
        <dbReference type="EMBL" id="CAG8681464.1"/>
    </source>
</evidence>
<keyword evidence="2" id="KW-1185">Reference proteome</keyword>
<evidence type="ECO:0000313" key="2">
    <source>
        <dbReference type="Proteomes" id="UP000789375"/>
    </source>
</evidence>
<proteinExistence type="predicted"/>